<dbReference type="GO" id="GO:0016020">
    <property type="term" value="C:membrane"/>
    <property type="evidence" value="ECO:0007669"/>
    <property type="project" value="TreeGrafter"/>
</dbReference>
<dbReference type="AlphaFoldDB" id="A0A183EE47"/>
<keyword evidence="1" id="KW-0812">Transmembrane</keyword>
<dbReference type="PANTHER" id="PTHR45757">
    <property type="entry name" value="PROTEIN CBG23364-RELATED"/>
    <property type="match status" value="1"/>
</dbReference>
<feature type="transmembrane region" description="Helical" evidence="1">
    <location>
        <begin position="94"/>
        <end position="116"/>
    </location>
</feature>
<feature type="transmembrane region" description="Helical" evidence="1">
    <location>
        <begin position="28"/>
        <end position="47"/>
    </location>
</feature>
<proteinExistence type="predicted"/>
<keyword evidence="1" id="KW-1133">Transmembrane helix</keyword>
<evidence type="ECO:0000256" key="1">
    <source>
        <dbReference type="SAM" id="Phobius"/>
    </source>
</evidence>
<dbReference type="SUPFAM" id="SSF103473">
    <property type="entry name" value="MFS general substrate transporter"/>
    <property type="match status" value="1"/>
</dbReference>
<name>A0A183EE47_9BILA</name>
<dbReference type="WBParaSite" id="GPUH_0001926301-mRNA-1">
    <property type="protein sequence ID" value="GPUH_0001926301-mRNA-1"/>
    <property type="gene ID" value="GPUH_0001926301"/>
</dbReference>
<dbReference type="InterPro" id="IPR036259">
    <property type="entry name" value="MFS_trans_sf"/>
</dbReference>
<organism evidence="2">
    <name type="scientific">Gongylonema pulchrum</name>
    <dbReference type="NCBI Taxonomy" id="637853"/>
    <lineage>
        <taxon>Eukaryota</taxon>
        <taxon>Metazoa</taxon>
        <taxon>Ecdysozoa</taxon>
        <taxon>Nematoda</taxon>
        <taxon>Chromadorea</taxon>
        <taxon>Rhabditida</taxon>
        <taxon>Spirurina</taxon>
        <taxon>Spiruromorpha</taxon>
        <taxon>Spiruroidea</taxon>
        <taxon>Gongylonematidae</taxon>
        <taxon>Gongylonema</taxon>
    </lineage>
</organism>
<protein>
    <submittedName>
        <fullName evidence="2">MFS transporter</fullName>
    </submittedName>
</protein>
<accession>A0A183EE47</accession>
<keyword evidence="1" id="KW-0472">Membrane</keyword>
<dbReference type="PANTHER" id="PTHR45757:SF33">
    <property type="entry name" value="MAJOR FACILITATOR SUPERFAMILY (MFS) PROFILE DOMAIN-CONTAINING PROTEIN"/>
    <property type="match status" value="1"/>
</dbReference>
<feature type="transmembrane region" description="Helical" evidence="1">
    <location>
        <begin position="53"/>
        <end position="73"/>
    </location>
</feature>
<reference evidence="2" key="1">
    <citation type="submission" date="2016-06" db="UniProtKB">
        <authorList>
            <consortium name="WormBaseParasite"/>
        </authorList>
    </citation>
    <scope>IDENTIFICATION</scope>
</reference>
<sequence length="127" mass="13817">LFQFLVKITAGHSSDKIGFLSETTKIRVFNSIALGASAMFMIALAFVPQGYSLTGVILLTLTTSMYGFNGGGFNKCATFVSRQYSQFVLGHIQFIWCAVMLFSPILVRIISTFTVLCRVQASLLAGS</sequence>
<evidence type="ECO:0000313" key="2">
    <source>
        <dbReference type="WBParaSite" id="GPUH_0001926301-mRNA-1"/>
    </source>
</evidence>